<comment type="caution">
    <text evidence="1">The sequence shown here is derived from an EMBL/GenBank/DDBJ whole genome shotgun (WGS) entry which is preliminary data.</text>
</comment>
<name>A0A2U3AH74_9BACL</name>
<dbReference type="AlphaFoldDB" id="A0A2U3AH74"/>
<proteinExistence type="predicted"/>
<dbReference type="Proteomes" id="UP000245938">
    <property type="component" value="Unassembled WGS sequence"/>
</dbReference>
<keyword evidence="2" id="KW-1185">Reference proteome</keyword>
<evidence type="ECO:0000313" key="2">
    <source>
        <dbReference type="Proteomes" id="UP000245938"/>
    </source>
</evidence>
<accession>A0A2U3AH74</accession>
<gene>
    <name evidence="1" type="ORF">DEX24_15395</name>
</gene>
<organism evidence="1 2">
    <name type="scientific">Kurthia sibirica</name>
    <dbReference type="NCBI Taxonomy" id="202750"/>
    <lineage>
        <taxon>Bacteria</taxon>
        <taxon>Bacillati</taxon>
        <taxon>Bacillota</taxon>
        <taxon>Bacilli</taxon>
        <taxon>Bacillales</taxon>
        <taxon>Caryophanaceae</taxon>
        <taxon>Kurthia</taxon>
    </lineage>
</organism>
<protein>
    <submittedName>
        <fullName evidence="1">Uncharacterized protein</fullName>
    </submittedName>
</protein>
<sequence length="70" mass="8395">MKFQFHSPQHLTQSKKERKINKRIYAELETLNFKGSRIVSYFIKERCEGREDIEHKTTDKTMFLHPPAEA</sequence>
<dbReference type="EMBL" id="QFVR01000029">
    <property type="protein sequence ID" value="PWI23912.1"/>
    <property type="molecule type" value="Genomic_DNA"/>
</dbReference>
<evidence type="ECO:0000313" key="1">
    <source>
        <dbReference type="EMBL" id="PWI23912.1"/>
    </source>
</evidence>
<reference evidence="1 2" key="1">
    <citation type="submission" date="2018-05" db="EMBL/GenBank/DDBJ databases">
        <title>Kurthia sibirica genome sequence.</title>
        <authorList>
            <person name="Maclea K.S."/>
            <person name="Goen A.E."/>
        </authorList>
    </citation>
    <scope>NUCLEOTIDE SEQUENCE [LARGE SCALE GENOMIC DNA]</scope>
    <source>
        <strain evidence="1 2">ATCC 49154</strain>
    </source>
</reference>